<dbReference type="AlphaFoldDB" id="A0A3N4VIF7"/>
<proteinExistence type="inferred from homology"/>
<feature type="transmembrane region" description="Helical" evidence="7">
    <location>
        <begin position="122"/>
        <end position="143"/>
    </location>
</feature>
<dbReference type="InterPro" id="IPR038297">
    <property type="entry name" value="CcmH/CycL/NrfF/Ccl2_sf"/>
</dbReference>
<accession>A0A3N4VIF7</accession>
<feature type="signal peptide" evidence="7">
    <location>
        <begin position="1"/>
        <end position="34"/>
    </location>
</feature>
<evidence type="ECO:0000256" key="6">
    <source>
        <dbReference type="ARBA" id="ARBA00023004"/>
    </source>
</evidence>
<keyword evidence="7" id="KW-0812">Transmembrane</keyword>
<dbReference type="GO" id="GO:0046872">
    <property type="term" value="F:metal ion binding"/>
    <property type="evidence" value="ECO:0007669"/>
    <property type="project" value="UniProtKB-KW"/>
</dbReference>
<feature type="domain" description="CcmH/CycL/Ccl2/NrfF N-terminal" evidence="8">
    <location>
        <begin position="27"/>
        <end position="155"/>
    </location>
</feature>
<dbReference type="Pfam" id="PF03918">
    <property type="entry name" value="CcmH"/>
    <property type="match status" value="1"/>
</dbReference>
<gene>
    <name evidence="9" type="ORF">EDC50_0654</name>
</gene>
<organism evidence="9 10">
    <name type="scientific">Vulcaniibacterium tengchongense</name>
    <dbReference type="NCBI Taxonomy" id="1273429"/>
    <lineage>
        <taxon>Bacteria</taxon>
        <taxon>Pseudomonadati</taxon>
        <taxon>Pseudomonadota</taxon>
        <taxon>Gammaproteobacteria</taxon>
        <taxon>Lysobacterales</taxon>
        <taxon>Lysobacteraceae</taxon>
        <taxon>Vulcaniibacterium</taxon>
    </lineage>
</organism>
<evidence type="ECO:0000313" key="10">
    <source>
        <dbReference type="Proteomes" id="UP000269708"/>
    </source>
</evidence>
<dbReference type="EMBL" id="RKQN01000001">
    <property type="protein sequence ID" value="RPE81463.1"/>
    <property type="molecule type" value="Genomic_DNA"/>
</dbReference>
<evidence type="ECO:0000256" key="3">
    <source>
        <dbReference type="ARBA" id="ARBA00022723"/>
    </source>
</evidence>
<dbReference type="PANTHER" id="PTHR47870:SF1">
    <property type="entry name" value="CYTOCHROME C-TYPE BIOGENESIS PROTEIN CCMH"/>
    <property type="match status" value="1"/>
</dbReference>
<evidence type="ECO:0000313" key="9">
    <source>
        <dbReference type="EMBL" id="RPE81463.1"/>
    </source>
</evidence>
<dbReference type="Gene3D" id="1.10.8.640">
    <property type="entry name" value="Cytochrome C biogenesis protein"/>
    <property type="match status" value="1"/>
</dbReference>
<dbReference type="InterPro" id="IPR051263">
    <property type="entry name" value="C-type_cytochrome_biogenesis"/>
</dbReference>
<protein>
    <recommendedName>
        <fullName evidence="7">Cytochrome c-type biogenesis protein</fullName>
    </recommendedName>
</protein>
<keyword evidence="3 7" id="KW-0479">Metal-binding</keyword>
<dbReference type="CDD" id="cd16378">
    <property type="entry name" value="CcmH_N"/>
    <property type="match status" value="1"/>
</dbReference>
<comment type="caution">
    <text evidence="9">The sequence shown here is derived from an EMBL/GenBank/DDBJ whole genome shotgun (WGS) entry which is preliminary data.</text>
</comment>
<keyword evidence="10" id="KW-1185">Reference proteome</keyword>
<keyword evidence="4 7" id="KW-0732">Signal</keyword>
<comment type="similarity">
    <text evidence="1 7">Belongs to the CcmH/CycL/Ccl2/NrfF family.</text>
</comment>
<sequence>MTGRARPLPFRAAPAARLRAGLLALLLAAPWALAQTAIDAAPPQFRDAAEERRFHALVSELRCVMCQNQSLAESNAQIAVDLRREVLDLMRQGKSDREIEAFLVARYGEFVLYRPQLESKTWLLWFGPALVLLAGGAGVVAAVRRRAAHARQQPAPADEPDQEW</sequence>
<evidence type="ECO:0000256" key="1">
    <source>
        <dbReference type="ARBA" id="ARBA00010342"/>
    </source>
</evidence>
<comment type="function">
    <text evidence="7">Possible subunit of a heme lyase.</text>
</comment>
<feature type="chain" id="PRO_5017848076" description="Cytochrome c-type biogenesis protein" evidence="7">
    <location>
        <begin position="35"/>
        <end position="164"/>
    </location>
</feature>
<keyword evidence="7" id="KW-0472">Membrane</keyword>
<keyword evidence="2 7" id="KW-0349">Heme</keyword>
<evidence type="ECO:0000259" key="8">
    <source>
        <dbReference type="Pfam" id="PF03918"/>
    </source>
</evidence>
<keyword evidence="5" id="KW-0201">Cytochrome c-type biogenesis</keyword>
<evidence type="ECO:0000256" key="5">
    <source>
        <dbReference type="ARBA" id="ARBA00022748"/>
    </source>
</evidence>
<evidence type="ECO:0000256" key="2">
    <source>
        <dbReference type="ARBA" id="ARBA00022617"/>
    </source>
</evidence>
<dbReference type="FunFam" id="1.10.8.640:FF:000001">
    <property type="entry name" value="Cytochrome c-type biogenesis protein"/>
    <property type="match status" value="1"/>
</dbReference>
<dbReference type="Proteomes" id="UP000269708">
    <property type="component" value="Unassembled WGS sequence"/>
</dbReference>
<evidence type="ECO:0000256" key="4">
    <source>
        <dbReference type="ARBA" id="ARBA00022729"/>
    </source>
</evidence>
<name>A0A3N4VIF7_9GAMM</name>
<dbReference type="InterPro" id="IPR005616">
    <property type="entry name" value="CcmH/CycL/Ccl2/NrfF_N"/>
</dbReference>
<dbReference type="GO" id="GO:0005886">
    <property type="term" value="C:plasma membrane"/>
    <property type="evidence" value="ECO:0007669"/>
    <property type="project" value="TreeGrafter"/>
</dbReference>
<dbReference type="PANTHER" id="PTHR47870">
    <property type="entry name" value="CYTOCHROME C-TYPE BIOGENESIS PROTEIN CCMH"/>
    <property type="match status" value="1"/>
</dbReference>
<reference evidence="9 10" key="1">
    <citation type="submission" date="2018-11" db="EMBL/GenBank/DDBJ databases">
        <title>Genomic Encyclopedia of Type Strains, Phase IV (KMG-IV): sequencing the most valuable type-strain genomes for metagenomic binning, comparative biology and taxonomic classification.</title>
        <authorList>
            <person name="Goeker M."/>
        </authorList>
    </citation>
    <scope>NUCLEOTIDE SEQUENCE [LARGE SCALE GENOMIC DNA]</scope>
    <source>
        <strain evidence="9 10">DSM 25623</strain>
    </source>
</reference>
<keyword evidence="7" id="KW-1133">Transmembrane helix</keyword>
<dbReference type="GO" id="GO:0017004">
    <property type="term" value="P:cytochrome complex assembly"/>
    <property type="evidence" value="ECO:0007669"/>
    <property type="project" value="UniProtKB-KW"/>
</dbReference>
<evidence type="ECO:0000256" key="7">
    <source>
        <dbReference type="RuleBase" id="RU364112"/>
    </source>
</evidence>
<keyword evidence="6 7" id="KW-0408">Iron</keyword>